<name>A0A2C9XQM4_9ENTE</name>
<dbReference type="InterPro" id="IPR041401">
    <property type="entry name" value="TseB-like_dom"/>
</dbReference>
<sequence length="167" mass="19315">MNKKTEKEKTINYILLGLIIFLLTVIVFSSIFYLRSSRPMSQAKKEATALAEQYADLKEVDRFYWFTREETYFSLTGKNDKGQNIVVIIPKSGDKIKVLDQTKGLTEKQAKQEIAKAHPEVQFEKVSLGMYKDQPVWEITSKDSENRLNYYLLSFETGEEVKTIKGI</sequence>
<gene>
    <name evidence="3" type="ORF">A5844_000726</name>
</gene>
<reference evidence="3 4" key="1">
    <citation type="submission" date="2017-05" db="EMBL/GenBank/DDBJ databases">
        <title>The Genome Sequence of Enterococcus sp. 10A9_DIV0425.</title>
        <authorList>
            <consortium name="The Broad Institute Genomics Platform"/>
            <consortium name="The Broad Institute Genomic Center for Infectious Diseases"/>
            <person name="Earl A."/>
            <person name="Manson A."/>
            <person name="Schwartman J."/>
            <person name="Gilmore M."/>
            <person name="Abouelleil A."/>
            <person name="Cao P."/>
            <person name="Chapman S."/>
            <person name="Cusick C."/>
            <person name="Shea T."/>
            <person name="Young S."/>
            <person name="Neafsey D."/>
            <person name="Nusbaum C."/>
            <person name="Birren B."/>
        </authorList>
    </citation>
    <scope>NUCLEOTIDE SEQUENCE [LARGE SCALE GENOMIC DNA]</scope>
    <source>
        <strain evidence="3 4">10A9_DIV0425</strain>
    </source>
</reference>
<dbReference type="AlphaFoldDB" id="A0A2C9XQM4"/>
<dbReference type="Proteomes" id="UP000194933">
    <property type="component" value="Unassembled WGS sequence"/>
</dbReference>
<feature type="domain" description="Cell wall elongation regulator TseB-like" evidence="2">
    <location>
        <begin position="46"/>
        <end position="90"/>
    </location>
</feature>
<keyword evidence="1" id="KW-1133">Transmembrane helix</keyword>
<protein>
    <recommendedName>
        <fullName evidence="2">Cell wall elongation regulator TseB-like domain-containing protein</fullName>
    </recommendedName>
</protein>
<comment type="caution">
    <text evidence="3">The sequence shown here is derived from an EMBL/GenBank/DDBJ whole genome shotgun (WGS) entry which is preliminary data.</text>
</comment>
<keyword evidence="1" id="KW-0812">Transmembrane</keyword>
<dbReference type="RefSeq" id="WP_086283916.1">
    <property type="nucleotide sequence ID" value="NZ_NGMO01000001.1"/>
</dbReference>
<dbReference type="Pfam" id="PF17881">
    <property type="entry name" value="TseB"/>
    <property type="match status" value="1"/>
</dbReference>
<keyword evidence="1" id="KW-0472">Membrane</keyword>
<dbReference type="SUPFAM" id="SSF54403">
    <property type="entry name" value="Cystatin/monellin"/>
    <property type="match status" value="2"/>
</dbReference>
<keyword evidence="4" id="KW-1185">Reference proteome</keyword>
<dbReference type="Gene3D" id="3.10.450.40">
    <property type="match status" value="2"/>
</dbReference>
<dbReference type="EMBL" id="NGMO01000001">
    <property type="protein sequence ID" value="OTP12493.1"/>
    <property type="molecule type" value="Genomic_DNA"/>
</dbReference>
<dbReference type="STRING" id="1987383.A5844_000726"/>
<dbReference type="InterPro" id="IPR046350">
    <property type="entry name" value="Cystatin_sf"/>
</dbReference>
<feature type="transmembrane region" description="Helical" evidence="1">
    <location>
        <begin position="12"/>
        <end position="34"/>
    </location>
</feature>
<evidence type="ECO:0000256" key="1">
    <source>
        <dbReference type="SAM" id="Phobius"/>
    </source>
</evidence>
<proteinExistence type="predicted"/>
<evidence type="ECO:0000313" key="3">
    <source>
        <dbReference type="EMBL" id="OTP12493.1"/>
    </source>
</evidence>
<organism evidence="3 4">
    <name type="scientific">Candidatus Enterococcus wittei</name>
    <dbReference type="NCBI Taxonomy" id="1987383"/>
    <lineage>
        <taxon>Bacteria</taxon>
        <taxon>Bacillati</taxon>
        <taxon>Bacillota</taxon>
        <taxon>Bacilli</taxon>
        <taxon>Lactobacillales</taxon>
        <taxon>Enterococcaceae</taxon>
        <taxon>Enterococcus</taxon>
    </lineage>
</organism>
<evidence type="ECO:0000259" key="2">
    <source>
        <dbReference type="Pfam" id="PF17881"/>
    </source>
</evidence>
<evidence type="ECO:0000313" key="4">
    <source>
        <dbReference type="Proteomes" id="UP000194933"/>
    </source>
</evidence>
<accession>A0A2C9XQM4</accession>